<keyword evidence="5" id="KW-0808">Transferase</keyword>
<dbReference type="Proteomes" id="UP000800200">
    <property type="component" value="Unassembled WGS sequence"/>
</dbReference>
<accession>A0A6A6DMV2</accession>
<organism evidence="17 18">
    <name type="scientific">Zopfia rhizophila CBS 207.26</name>
    <dbReference type="NCBI Taxonomy" id="1314779"/>
    <lineage>
        <taxon>Eukaryota</taxon>
        <taxon>Fungi</taxon>
        <taxon>Dikarya</taxon>
        <taxon>Ascomycota</taxon>
        <taxon>Pezizomycotina</taxon>
        <taxon>Dothideomycetes</taxon>
        <taxon>Dothideomycetes incertae sedis</taxon>
        <taxon>Zopfiaceae</taxon>
        <taxon>Zopfia</taxon>
    </lineage>
</organism>
<evidence type="ECO:0000256" key="1">
    <source>
        <dbReference type="ARBA" id="ARBA00000822"/>
    </source>
</evidence>
<dbReference type="Pfam" id="PF00722">
    <property type="entry name" value="Glyco_hydro_16"/>
    <property type="match status" value="1"/>
</dbReference>
<dbReference type="PANTHER" id="PTHR10963:SF27">
    <property type="entry name" value="GLYCOSIDASE-RELATED"/>
    <property type="match status" value="1"/>
</dbReference>
<evidence type="ECO:0000256" key="9">
    <source>
        <dbReference type="ARBA" id="ARBA00023180"/>
    </source>
</evidence>
<evidence type="ECO:0000256" key="11">
    <source>
        <dbReference type="ARBA" id="ARBA00023316"/>
    </source>
</evidence>
<keyword evidence="18" id="KW-1185">Reference proteome</keyword>
<evidence type="ECO:0000256" key="10">
    <source>
        <dbReference type="ARBA" id="ARBA00023295"/>
    </source>
</evidence>
<dbReference type="EMBL" id="ML994658">
    <property type="protein sequence ID" value="KAF2180395.1"/>
    <property type="molecule type" value="Genomic_DNA"/>
</dbReference>
<comment type="similarity">
    <text evidence="12">Belongs to the glycosyl hydrolase 16 family. CRH1 subfamily.</text>
</comment>
<keyword evidence="8 14" id="KW-0472">Membrane</keyword>
<proteinExistence type="inferred from homology"/>
<dbReference type="GO" id="GO:0005975">
    <property type="term" value="P:carbohydrate metabolic process"/>
    <property type="evidence" value="ECO:0007669"/>
    <property type="project" value="InterPro"/>
</dbReference>
<evidence type="ECO:0000256" key="12">
    <source>
        <dbReference type="ARBA" id="ARBA00038074"/>
    </source>
</evidence>
<dbReference type="FunFam" id="2.60.120.200:FF:000152">
    <property type="entry name" value="Cell wall glucanase"/>
    <property type="match status" value="1"/>
</dbReference>
<feature type="transmembrane region" description="Helical" evidence="14">
    <location>
        <begin position="298"/>
        <end position="320"/>
    </location>
</feature>
<evidence type="ECO:0000256" key="14">
    <source>
        <dbReference type="SAM" id="Phobius"/>
    </source>
</evidence>
<dbReference type="GO" id="GO:0009277">
    <property type="term" value="C:fungal-type cell wall"/>
    <property type="evidence" value="ECO:0007669"/>
    <property type="project" value="TreeGrafter"/>
</dbReference>
<name>A0A6A6DMV2_9PEZI</name>
<feature type="signal peptide" evidence="15">
    <location>
        <begin position="1"/>
        <end position="21"/>
    </location>
</feature>
<evidence type="ECO:0000259" key="16">
    <source>
        <dbReference type="PROSITE" id="PS51762"/>
    </source>
</evidence>
<comment type="function">
    <text evidence="13">Dual chitinase/transglycosylase that plays a role in cell wall architecture. Chitinase and transglycosylase activities are coupled. Required for the polysaccharide cross-linking at the septa and the cell wall. More specifically, transfers chitin to 1,6-beta-glucan in the cell wall.</text>
</comment>
<keyword evidence="6 15" id="KW-0732">Signal</keyword>
<keyword evidence="14" id="KW-1133">Transmembrane helix</keyword>
<protein>
    <recommendedName>
        <fullName evidence="3">chitinase</fullName>
        <ecNumber evidence="3">3.2.1.14</ecNumber>
    </recommendedName>
</protein>
<evidence type="ECO:0000256" key="6">
    <source>
        <dbReference type="ARBA" id="ARBA00022729"/>
    </source>
</evidence>
<evidence type="ECO:0000256" key="2">
    <source>
        <dbReference type="ARBA" id="ARBA00004370"/>
    </source>
</evidence>
<feature type="domain" description="GH16" evidence="16">
    <location>
        <begin position="30"/>
        <end position="253"/>
    </location>
</feature>
<keyword evidence="14" id="KW-0812">Transmembrane</keyword>
<feature type="chain" id="PRO_5025561592" description="chitinase" evidence="15">
    <location>
        <begin position="22"/>
        <end position="362"/>
    </location>
</feature>
<dbReference type="PANTHER" id="PTHR10963">
    <property type="entry name" value="GLYCOSYL HYDROLASE-RELATED"/>
    <property type="match status" value="1"/>
</dbReference>
<dbReference type="InterPro" id="IPR050546">
    <property type="entry name" value="Glycosyl_Hydrlase_16"/>
</dbReference>
<comment type="catalytic activity">
    <reaction evidence="1">
        <text>Random endo-hydrolysis of N-acetyl-beta-D-glucosaminide (1-&gt;4)-beta-linkages in chitin and chitodextrins.</text>
        <dbReference type="EC" id="3.2.1.14"/>
    </reaction>
</comment>
<evidence type="ECO:0000313" key="17">
    <source>
        <dbReference type="EMBL" id="KAF2180395.1"/>
    </source>
</evidence>
<keyword evidence="9" id="KW-0325">Glycoprotein</keyword>
<dbReference type="GO" id="GO:0016020">
    <property type="term" value="C:membrane"/>
    <property type="evidence" value="ECO:0007669"/>
    <property type="project" value="UniProtKB-SubCell"/>
</dbReference>
<sequence length="362" mass="40571">MVSFTFSAIALLSALLPSTLAQTFTACNPLNTTGCPNMPALGGNATFYFNDTMNDKIWKTTNGKADWSEKGATFTINQSGDSPTVQSAFYLFFGRVEIIMKAAPGRGIVSSAILQSEDLDEVDWEFLGSNTTHVLTNYFGKGNTTSFDRGKEFQMENPMEDFHNYTVDWTRERIQWWVDEKMLRELKYEEALDGKNYPQTPMNIRLGIWSGGDVKNNDPGVVEWAGGETNFKEGPFTMIVQQVYAKDYSTAKEYAWGNMTGSWQSIKLMNGTSEALEEIRKPHGAKNRWNALPKAAQIAIIASIIGFVVIVACIIAFCCIKQRRAGRREFAALEAQQNKEASELLEYKRQMTSGRFGHGNRI</sequence>
<dbReference type="InterPro" id="IPR013320">
    <property type="entry name" value="ConA-like_dom_sf"/>
</dbReference>
<dbReference type="PROSITE" id="PS51762">
    <property type="entry name" value="GH16_2"/>
    <property type="match status" value="1"/>
</dbReference>
<evidence type="ECO:0000256" key="15">
    <source>
        <dbReference type="SAM" id="SignalP"/>
    </source>
</evidence>
<evidence type="ECO:0000256" key="13">
    <source>
        <dbReference type="ARBA" id="ARBA00093308"/>
    </source>
</evidence>
<dbReference type="EC" id="3.2.1.14" evidence="3"/>
<evidence type="ECO:0000256" key="8">
    <source>
        <dbReference type="ARBA" id="ARBA00023136"/>
    </source>
</evidence>
<dbReference type="CDD" id="cd02183">
    <property type="entry name" value="GH16_fungal_CRH1_transglycosylase"/>
    <property type="match status" value="1"/>
</dbReference>
<keyword evidence="4" id="KW-0328">Glycosyltransferase</keyword>
<gene>
    <name evidence="17" type="ORF">K469DRAFT_729916</name>
</gene>
<dbReference type="GO" id="GO:0008843">
    <property type="term" value="F:endochitinase activity"/>
    <property type="evidence" value="ECO:0007669"/>
    <property type="project" value="UniProtKB-EC"/>
</dbReference>
<dbReference type="InterPro" id="IPR000757">
    <property type="entry name" value="Beta-glucanase-like"/>
</dbReference>
<dbReference type="GO" id="GO:0016757">
    <property type="term" value="F:glycosyltransferase activity"/>
    <property type="evidence" value="ECO:0007669"/>
    <property type="project" value="UniProtKB-KW"/>
</dbReference>
<reference evidence="17" key="1">
    <citation type="journal article" date="2020" name="Stud. Mycol.">
        <title>101 Dothideomycetes genomes: a test case for predicting lifestyles and emergence of pathogens.</title>
        <authorList>
            <person name="Haridas S."/>
            <person name="Albert R."/>
            <person name="Binder M."/>
            <person name="Bloem J."/>
            <person name="Labutti K."/>
            <person name="Salamov A."/>
            <person name="Andreopoulos B."/>
            <person name="Baker S."/>
            <person name="Barry K."/>
            <person name="Bills G."/>
            <person name="Bluhm B."/>
            <person name="Cannon C."/>
            <person name="Castanera R."/>
            <person name="Culley D."/>
            <person name="Daum C."/>
            <person name="Ezra D."/>
            <person name="Gonzalez J."/>
            <person name="Henrissat B."/>
            <person name="Kuo A."/>
            <person name="Liang C."/>
            <person name="Lipzen A."/>
            <person name="Lutzoni F."/>
            <person name="Magnuson J."/>
            <person name="Mondo S."/>
            <person name="Nolan M."/>
            <person name="Ohm R."/>
            <person name="Pangilinan J."/>
            <person name="Park H.-J."/>
            <person name="Ramirez L."/>
            <person name="Alfaro M."/>
            <person name="Sun H."/>
            <person name="Tritt A."/>
            <person name="Yoshinaga Y."/>
            <person name="Zwiers L.-H."/>
            <person name="Turgeon B."/>
            <person name="Goodwin S."/>
            <person name="Spatafora J."/>
            <person name="Crous P."/>
            <person name="Grigoriev I."/>
        </authorList>
    </citation>
    <scope>NUCLEOTIDE SEQUENCE</scope>
    <source>
        <strain evidence="17">CBS 207.26</strain>
    </source>
</reference>
<dbReference type="GO" id="GO:0031505">
    <property type="term" value="P:fungal-type cell wall organization"/>
    <property type="evidence" value="ECO:0007669"/>
    <property type="project" value="TreeGrafter"/>
</dbReference>
<evidence type="ECO:0000256" key="3">
    <source>
        <dbReference type="ARBA" id="ARBA00012729"/>
    </source>
</evidence>
<dbReference type="AlphaFoldDB" id="A0A6A6DMV2"/>
<dbReference type="OrthoDB" id="4781at2759"/>
<evidence type="ECO:0000313" key="18">
    <source>
        <dbReference type="Proteomes" id="UP000800200"/>
    </source>
</evidence>
<dbReference type="Gene3D" id="2.60.120.200">
    <property type="match status" value="1"/>
</dbReference>
<keyword evidence="10" id="KW-0326">Glycosidase</keyword>
<evidence type="ECO:0000256" key="7">
    <source>
        <dbReference type="ARBA" id="ARBA00022801"/>
    </source>
</evidence>
<evidence type="ECO:0000256" key="5">
    <source>
        <dbReference type="ARBA" id="ARBA00022679"/>
    </source>
</evidence>
<keyword evidence="11" id="KW-0961">Cell wall biogenesis/degradation</keyword>
<keyword evidence="7 17" id="KW-0378">Hydrolase</keyword>
<dbReference type="SUPFAM" id="SSF49899">
    <property type="entry name" value="Concanavalin A-like lectins/glucanases"/>
    <property type="match status" value="1"/>
</dbReference>
<evidence type="ECO:0000256" key="4">
    <source>
        <dbReference type="ARBA" id="ARBA00022676"/>
    </source>
</evidence>
<comment type="subcellular location">
    <subcellularLocation>
        <location evidence="2">Membrane</location>
    </subcellularLocation>
</comment>